<dbReference type="SUPFAM" id="SSF53335">
    <property type="entry name" value="S-adenosyl-L-methionine-dependent methyltransferases"/>
    <property type="match status" value="1"/>
</dbReference>
<dbReference type="CDD" id="cd02440">
    <property type="entry name" value="AdoMet_MTases"/>
    <property type="match status" value="1"/>
</dbReference>
<keyword evidence="3" id="KW-1185">Reference proteome</keyword>
<organism evidence="2 3">
    <name type="scientific">Clostridium manihotivorum</name>
    <dbReference type="NCBI Taxonomy" id="2320868"/>
    <lineage>
        <taxon>Bacteria</taxon>
        <taxon>Bacillati</taxon>
        <taxon>Bacillota</taxon>
        <taxon>Clostridia</taxon>
        <taxon>Eubacteriales</taxon>
        <taxon>Clostridiaceae</taxon>
        <taxon>Clostridium</taxon>
    </lineage>
</organism>
<dbReference type="EMBL" id="CP025746">
    <property type="protein sequence ID" value="QAA32403.1"/>
    <property type="molecule type" value="Genomic_DNA"/>
</dbReference>
<dbReference type="RefSeq" id="WP_128213190.1">
    <property type="nucleotide sequence ID" value="NZ_CP025746.1"/>
</dbReference>
<evidence type="ECO:0000313" key="3">
    <source>
        <dbReference type="Proteomes" id="UP000286268"/>
    </source>
</evidence>
<dbReference type="GO" id="GO:0008757">
    <property type="term" value="F:S-adenosylmethionine-dependent methyltransferase activity"/>
    <property type="evidence" value="ECO:0007669"/>
    <property type="project" value="InterPro"/>
</dbReference>
<gene>
    <name evidence="2" type="ORF">C1I91_12555</name>
</gene>
<dbReference type="OrthoDB" id="9810615at2"/>
<dbReference type="Gene3D" id="3.40.50.150">
    <property type="entry name" value="Vaccinia Virus protein VP39"/>
    <property type="match status" value="1"/>
</dbReference>
<keyword evidence="2" id="KW-0489">Methyltransferase</keyword>
<proteinExistence type="predicted"/>
<feature type="domain" description="Methyltransferase type 11" evidence="1">
    <location>
        <begin position="56"/>
        <end position="154"/>
    </location>
</feature>
<keyword evidence="2" id="KW-0808">Transferase</keyword>
<dbReference type="Proteomes" id="UP000286268">
    <property type="component" value="Chromosome"/>
</dbReference>
<dbReference type="KEGG" id="cmah:C1I91_12555"/>
<dbReference type="Pfam" id="PF08241">
    <property type="entry name" value="Methyltransf_11"/>
    <property type="match status" value="1"/>
</dbReference>
<dbReference type="InterPro" id="IPR029063">
    <property type="entry name" value="SAM-dependent_MTases_sf"/>
</dbReference>
<dbReference type="PANTHER" id="PTHR43861">
    <property type="entry name" value="TRANS-ACONITATE 2-METHYLTRANSFERASE-RELATED"/>
    <property type="match status" value="1"/>
</dbReference>
<name>A0A410DT09_9CLOT</name>
<accession>A0A410DT09</accession>
<dbReference type="InterPro" id="IPR013216">
    <property type="entry name" value="Methyltransf_11"/>
</dbReference>
<reference evidence="2 3" key="1">
    <citation type="submission" date="2018-01" db="EMBL/GenBank/DDBJ databases">
        <title>Genome Sequencing and Assembly of Anaerobacter polyendosporus strain CT4.</title>
        <authorList>
            <person name="Tachaapaikoon C."/>
            <person name="Sutheeworapong S."/>
            <person name="Jenjaroenpun P."/>
            <person name="Wongsurawat T."/>
            <person name="Nookeaw I."/>
            <person name="Cheawchanlertfa P."/>
            <person name="Kosugi A."/>
            <person name="Cheevadhanarak S."/>
            <person name="Ratanakhanokchai K."/>
        </authorList>
    </citation>
    <scope>NUCLEOTIDE SEQUENCE [LARGE SCALE GENOMIC DNA]</scope>
    <source>
        <strain evidence="2 3">CT4</strain>
    </source>
</reference>
<sequence length="268" mass="30750">MSIKEEYCLESQENKVSAVYDVFDESLRLASKAGRVEFLTTVRQIEKYLKPGMRILDLGPGTGEYSFYFAKKGFEVTAVEIVEKHVKQIKEKITEDISLEVFQGNAVDLSVLEDKSYDVVLSFGPLYHFLKDEDKLTHIKEVKRVCKDNGKMFFAFISNDMVITTEAMCYNPNYFKSENYNHETFKVVDEPFVFHTVDACRNLINTSALKIIGEVAADGLSELLANKINSMDDKSYEAWLNYHFYCCEKPEFFGASNHLLFIAEKFNG</sequence>
<dbReference type="PANTHER" id="PTHR43861:SF1">
    <property type="entry name" value="TRANS-ACONITATE 2-METHYLTRANSFERASE"/>
    <property type="match status" value="1"/>
</dbReference>
<dbReference type="AlphaFoldDB" id="A0A410DT09"/>
<protein>
    <submittedName>
        <fullName evidence="2">Class I SAM-dependent methyltransferase</fullName>
    </submittedName>
</protein>
<evidence type="ECO:0000313" key="2">
    <source>
        <dbReference type="EMBL" id="QAA32403.1"/>
    </source>
</evidence>
<dbReference type="GO" id="GO:0032259">
    <property type="term" value="P:methylation"/>
    <property type="evidence" value="ECO:0007669"/>
    <property type="project" value="UniProtKB-KW"/>
</dbReference>
<evidence type="ECO:0000259" key="1">
    <source>
        <dbReference type="Pfam" id="PF08241"/>
    </source>
</evidence>